<dbReference type="Proteomes" id="UP000789759">
    <property type="component" value="Unassembled WGS sequence"/>
</dbReference>
<evidence type="ECO:0000313" key="1">
    <source>
        <dbReference type="EMBL" id="CAG8665862.1"/>
    </source>
</evidence>
<gene>
    <name evidence="1" type="ORF">CPELLU_LOCUS10023</name>
</gene>
<dbReference type="EMBL" id="CAJVQA010008049">
    <property type="protein sequence ID" value="CAG8665862.1"/>
    <property type="molecule type" value="Genomic_DNA"/>
</dbReference>
<sequence length="66" mass="7653">MTRAPIYLLEVLPDPSPEENVAASFQEIDTFIEEFIYSGNHMDMKSDERPKHQVILSCWRAVKEAK</sequence>
<name>A0A9N9E5X8_9GLOM</name>
<protein>
    <submittedName>
        <fullName evidence="1">14228_t:CDS:1</fullName>
    </submittedName>
</protein>
<accession>A0A9N9E5X8</accession>
<proteinExistence type="predicted"/>
<organism evidence="1 2">
    <name type="scientific">Cetraspora pellucida</name>
    <dbReference type="NCBI Taxonomy" id="1433469"/>
    <lineage>
        <taxon>Eukaryota</taxon>
        <taxon>Fungi</taxon>
        <taxon>Fungi incertae sedis</taxon>
        <taxon>Mucoromycota</taxon>
        <taxon>Glomeromycotina</taxon>
        <taxon>Glomeromycetes</taxon>
        <taxon>Diversisporales</taxon>
        <taxon>Gigasporaceae</taxon>
        <taxon>Cetraspora</taxon>
    </lineage>
</organism>
<reference evidence="1" key="1">
    <citation type="submission" date="2021-06" db="EMBL/GenBank/DDBJ databases">
        <authorList>
            <person name="Kallberg Y."/>
            <person name="Tangrot J."/>
            <person name="Rosling A."/>
        </authorList>
    </citation>
    <scope>NUCLEOTIDE SEQUENCE</scope>
    <source>
        <strain evidence="1">FL966</strain>
    </source>
</reference>
<keyword evidence="2" id="KW-1185">Reference proteome</keyword>
<evidence type="ECO:0000313" key="2">
    <source>
        <dbReference type="Proteomes" id="UP000789759"/>
    </source>
</evidence>
<comment type="caution">
    <text evidence="1">The sequence shown here is derived from an EMBL/GenBank/DDBJ whole genome shotgun (WGS) entry which is preliminary data.</text>
</comment>
<dbReference type="AlphaFoldDB" id="A0A9N9E5X8"/>